<dbReference type="EMBL" id="JACRDE010000494">
    <property type="protein sequence ID" value="MBI5251561.1"/>
    <property type="molecule type" value="Genomic_DNA"/>
</dbReference>
<dbReference type="SUPFAM" id="SSF55874">
    <property type="entry name" value="ATPase domain of HSP90 chaperone/DNA topoisomerase II/histidine kinase"/>
    <property type="match status" value="1"/>
</dbReference>
<proteinExistence type="predicted"/>
<dbReference type="InterPro" id="IPR003594">
    <property type="entry name" value="HATPase_dom"/>
</dbReference>
<name>A0A9D6V7V5_9BACT</name>
<dbReference type="CDD" id="cd16936">
    <property type="entry name" value="HATPase_RsbW-like"/>
    <property type="match status" value="1"/>
</dbReference>
<evidence type="ECO:0000313" key="3">
    <source>
        <dbReference type="Proteomes" id="UP000807825"/>
    </source>
</evidence>
<dbReference type="InterPro" id="IPR036890">
    <property type="entry name" value="HATPase_C_sf"/>
</dbReference>
<sequence length="147" mass="16817">MNYEILLCMRNNLQDLTRLVSEADQFMQSHCLSPRTVYCVNLVLEEVLTNIVKYAFDDASAHEIQLILTIKDSEVIVTCEDAGREFDPLAIPSPEARDSILECEVGGLGIHLVRKTVHSMEYFRDRHKNVLIMTIKKAERQHNSDTP</sequence>
<dbReference type="Pfam" id="PF13581">
    <property type="entry name" value="HATPase_c_2"/>
    <property type="match status" value="1"/>
</dbReference>
<dbReference type="AlphaFoldDB" id="A0A9D6V7V5"/>
<dbReference type="Gene3D" id="3.30.565.10">
    <property type="entry name" value="Histidine kinase-like ATPase, C-terminal domain"/>
    <property type="match status" value="1"/>
</dbReference>
<protein>
    <submittedName>
        <fullName evidence="2">ATP-binding protein</fullName>
    </submittedName>
</protein>
<evidence type="ECO:0000259" key="1">
    <source>
        <dbReference type="Pfam" id="PF13581"/>
    </source>
</evidence>
<comment type="caution">
    <text evidence="2">The sequence shown here is derived from an EMBL/GenBank/DDBJ whole genome shotgun (WGS) entry which is preliminary data.</text>
</comment>
<dbReference type="Proteomes" id="UP000807825">
    <property type="component" value="Unassembled WGS sequence"/>
</dbReference>
<reference evidence="2" key="1">
    <citation type="submission" date="2020-07" db="EMBL/GenBank/DDBJ databases">
        <title>Huge and variable diversity of episymbiotic CPR bacteria and DPANN archaea in groundwater ecosystems.</title>
        <authorList>
            <person name="He C.Y."/>
            <person name="Keren R."/>
            <person name="Whittaker M."/>
            <person name="Farag I.F."/>
            <person name="Doudna J."/>
            <person name="Cate J.H.D."/>
            <person name="Banfield J.F."/>
        </authorList>
    </citation>
    <scope>NUCLEOTIDE SEQUENCE</scope>
    <source>
        <strain evidence="2">NC_groundwater_1664_Pr3_B-0.1um_52_9</strain>
    </source>
</reference>
<keyword evidence="2" id="KW-0067">ATP-binding</keyword>
<feature type="domain" description="Histidine kinase/HSP90-like ATPase" evidence="1">
    <location>
        <begin position="11"/>
        <end position="135"/>
    </location>
</feature>
<keyword evidence="2" id="KW-0547">Nucleotide-binding</keyword>
<organism evidence="2 3">
    <name type="scientific">Desulfomonile tiedjei</name>
    <dbReference type="NCBI Taxonomy" id="2358"/>
    <lineage>
        <taxon>Bacteria</taxon>
        <taxon>Pseudomonadati</taxon>
        <taxon>Thermodesulfobacteriota</taxon>
        <taxon>Desulfomonilia</taxon>
        <taxon>Desulfomonilales</taxon>
        <taxon>Desulfomonilaceae</taxon>
        <taxon>Desulfomonile</taxon>
    </lineage>
</organism>
<accession>A0A9D6V7V5</accession>
<dbReference type="GO" id="GO:0005524">
    <property type="term" value="F:ATP binding"/>
    <property type="evidence" value="ECO:0007669"/>
    <property type="project" value="UniProtKB-KW"/>
</dbReference>
<gene>
    <name evidence="2" type="ORF">HY912_18885</name>
</gene>
<evidence type="ECO:0000313" key="2">
    <source>
        <dbReference type="EMBL" id="MBI5251561.1"/>
    </source>
</evidence>